<keyword evidence="3" id="KW-1185">Reference proteome</keyword>
<accession>A0A2J7QKH7</accession>
<name>A0A2J7QKH7_9NEOP</name>
<sequence>MFTVTSTEISMAVLVIIVRTEANNLFMINFLFFQSKDWLRQYHSVSKLVLPSTFRSSQNGVTWSDSYKEELEKASLLGNSTRAIAKQCTHATREELLEVVCSMWSMPRLHKESVERCQERK</sequence>
<evidence type="ECO:0000313" key="2">
    <source>
        <dbReference type="EMBL" id="PNF29090.1"/>
    </source>
</evidence>
<keyword evidence="1" id="KW-1133">Transmembrane helix</keyword>
<keyword evidence="1" id="KW-0472">Membrane</keyword>
<feature type="transmembrane region" description="Helical" evidence="1">
    <location>
        <begin position="12"/>
        <end position="33"/>
    </location>
</feature>
<comment type="caution">
    <text evidence="2">The sequence shown here is derived from an EMBL/GenBank/DDBJ whole genome shotgun (WGS) entry which is preliminary data.</text>
</comment>
<organism evidence="2 3">
    <name type="scientific">Cryptotermes secundus</name>
    <dbReference type="NCBI Taxonomy" id="105785"/>
    <lineage>
        <taxon>Eukaryota</taxon>
        <taxon>Metazoa</taxon>
        <taxon>Ecdysozoa</taxon>
        <taxon>Arthropoda</taxon>
        <taxon>Hexapoda</taxon>
        <taxon>Insecta</taxon>
        <taxon>Pterygota</taxon>
        <taxon>Neoptera</taxon>
        <taxon>Polyneoptera</taxon>
        <taxon>Dictyoptera</taxon>
        <taxon>Blattodea</taxon>
        <taxon>Blattoidea</taxon>
        <taxon>Termitoidae</taxon>
        <taxon>Kalotermitidae</taxon>
        <taxon>Cryptotermitinae</taxon>
        <taxon>Cryptotermes</taxon>
    </lineage>
</organism>
<gene>
    <name evidence="2" type="ORF">B7P43_G12611</name>
</gene>
<proteinExistence type="predicted"/>
<evidence type="ECO:0000256" key="1">
    <source>
        <dbReference type="SAM" id="Phobius"/>
    </source>
</evidence>
<protein>
    <submittedName>
        <fullName evidence="2">Uncharacterized protein</fullName>
    </submittedName>
</protein>
<dbReference type="EMBL" id="NEVH01013262">
    <property type="protein sequence ID" value="PNF29090.1"/>
    <property type="molecule type" value="Genomic_DNA"/>
</dbReference>
<dbReference type="InParanoid" id="A0A2J7QKH7"/>
<dbReference type="Proteomes" id="UP000235965">
    <property type="component" value="Unassembled WGS sequence"/>
</dbReference>
<evidence type="ECO:0000313" key="3">
    <source>
        <dbReference type="Proteomes" id="UP000235965"/>
    </source>
</evidence>
<keyword evidence="1" id="KW-0812">Transmembrane</keyword>
<dbReference type="AlphaFoldDB" id="A0A2J7QKH7"/>
<reference evidence="2 3" key="1">
    <citation type="submission" date="2017-12" db="EMBL/GenBank/DDBJ databases">
        <title>Hemimetabolous genomes reveal molecular basis of termite eusociality.</title>
        <authorList>
            <person name="Harrison M.C."/>
            <person name="Jongepier E."/>
            <person name="Robertson H.M."/>
            <person name="Arning N."/>
            <person name="Bitard-Feildel T."/>
            <person name="Chao H."/>
            <person name="Childers C.P."/>
            <person name="Dinh H."/>
            <person name="Doddapaneni H."/>
            <person name="Dugan S."/>
            <person name="Gowin J."/>
            <person name="Greiner C."/>
            <person name="Han Y."/>
            <person name="Hu H."/>
            <person name="Hughes D.S.T."/>
            <person name="Huylmans A.-K."/>
            <person name="Kemena C."/>
            <person name="Kremer L.P.M."/>
            <person name="Lee S.L."/>
            <person name="Lopez-Ezquerra A."/>
            <person name="Mallet L."/>
            <person name="Monroy-Kuhn J.M."/>
            <person name="Moser A."/>
            <person name="Murali S.C."/>
            <person name="Muzny D.M."/>
            <person name="Otani S."/>
            <person name="Piulachs M.-D."/>
            <person name="Poelchau M."/>
            <person name="Qu J."/>
            <person name="Schaub F."/>
            <person name="Wada-Katsumata A."/>
            <person name="Worley K.C."/>
            <person name="Xie Q."/>
            <person name="Ylla G."/>
            <person name="Poulsen M."/>
            <person name="Gibbs R.A."/>
            <person name="Schal C."/>
            <person name="Richards S."/>
            <person name="Belles X."/>
            <person name="Korb J."/>
            <person name="Bornberg-Bauer E."/>
        </authorList>
    </citation>
    <scope>NUCLEOTIDE SEQUENCE [LARGE SCALE GENOMIC DNA]</scope>
    <source>
        <tissue evidence="2">Whole body</tissue>
    </source>
</reference>